<dbReference type="InterPro" id="IPR046698">
    <property type="entry name" value="PedC-like"/>
</dbReference>
<dbReference type="SUPFAM" id="SSF52833">
    <property type="entry name" value="Thioredoxin-like"/>
    <property type="match status" value="1"/>
</dbReference>
<dbReference type="Proteomes" id="UP000003157">
    <property type="component" value="Unassembled WGS sequence"/>
</dbReference>
<reference evidence="1 2" key="1">
    <citation type="submission" date="2010-12" db="EMBL/GenBank/DDBJ databases">
        <title>The Genome Sequence of Coprobacillus sp. strain 29_1.</title>
        <authorList>
            <consortium name="The Broad Institute Genome Sequencing Platform"/>
            <person name="Earl A."/>
            <person name="Ward D."/>
            <person name="Feldgarden M."/>
            <person name="Gevers D."/>
            <person name="Daigneault M."/>
            <person name="Sibley C.D."/>
            <person name="White A."/>
            <person name="Strauss J."/>
            <person name="Allen-Vercoe E."/>
            <person name="Young S.K."/>
            <person name="Zeng Q."/>
            <person name="Gargeya S."/>
            <person name="Fitzgerald M."/>
            <person name="Haas B."/>
            <person name="Abouelleil A."/>
            <person name="Alvarado L."/>
            <person name="Arachchi H.M."/>
            <person name="Berlin A."/>
            <person name="Brown A."/>
            <person name="Chapman S.B."/>
            <person name="Chen Z."/>
            <person name="Dunbar C."/>
            <person name="Freedman E."/>
            <person name="Gearin G."/>
            <person name="Gellesch M."/>
            <person name="Goldberg J."/>
            <person name="Griggs A."/>
            <person name="Gujja S."/>
            <person name="Heilman E."/>
            <person name="Heiman D."/>
            <person name="Howarth C."/>
            <person name="Larson L."/>
            <person name="Lui A."/>
            <person name="MacDonald P.J.P."/>
            <person name="Mehta T."/>
            <person name="Montmayeur A."/>
            <person name="Murphy C."/>
            <person name="Neiman D."/>
            <person name="Pearson M."/>
            <person name="Priest M."/>
            <person name="Roberts A."/>
            <person name="Saif S."/>
            <person name="Shea T."/>
            <person name="Shenoy N."/>
            <person name="Sisk P."/>
            <person name="Stolte C."/>
            <person name="Sykes S."/>
            <person name="White J."/>
            <person name="Yandava C."/>
            <person name="Nusbaum C."/>
            <person name="Birren B."/>
        </authorList>
    </citation>
    <scope>NUCLEOTIDE SEQUENCE [LARGE SCALE GENOMIC DNA]</scope>
    <source>
        <strain evidence="1 2">29_1</strain>
    </source>
</reference>
<accession>E7GEM4</accession>
<evidence type="ECO:0000313" key="1">
    <source>
        <dbReference type="EMBL" id="EFW03475.1"/>
    </source>
</evidence>
<comment type="caution">
    <text evidence="1">The sequence shown here is derived from an EMBL/GenBank/DDBJ whole genome shotgun (WGS) entry which is preliminary data.</text>
</comment>
<dbReference type="EMBL" id="ADKX01000046">
    <property type="protein sequence ID" value="EFW03475.1"/>
    <property type="molecule type" value="Genomic_DNA"/>
</dbReference>
<dbReference type="RefSeq" id="WP_008790248.1">
    <property type="nucleotide sequence ID" value="NZ_AKCB01000004.1"/>
</dbReference>
<dbReference type="AlphaFoldDB" id="E7GEM4"/>
<evidence type="ECO:0000313" key="2">
    <source>
        <dbReference type="Proteomes" id="UP000003157"/>
    </source>
</evidence>
<keyword evidence="2" id="KW-1185">Reference proteome</keyword>
<sequence length="133" mass="15381">MKKLLFIGGIALSLMMVVYFSLNHSPKIEMHLLKSITEIYEKEEMYVLFAQESCISCRMVKNAIQQNDSRLPKEIYVIDLDTHEEKDLVDIIVKKYNIEDTPALLKIKKGEKVSSVDLAPILSDKTYKQDKQE</sequence>
<dbReference type="HOGENOM" id="CLU_1903127_0_0_9"/>
<dbReference type="Gene3D" id="3.40.30.10">
    <property type="entry name" value="Glutaredoxin"/>
    <property type="match status" value="1"/>
</dbReference>
<protein>
    <submittedName>
        <fullName evidence="1">Uncharacterized protein</fullName>
    </submittedName>
</protein>
<organism evidence="1 2">
    <name type="scientific">Coprobacillus cateniformis</name>
    <dbReference type="NCBI Taxonomy" id="100884"/>
    <lineage>
        <taxon>Bacteria</taxon>
        <taxon>Bacillati</taxon>
        <taxon>Bacillota</taxon>
        <taxon>Erysipelotrichia</taxon>
        <taxon>Erysipelotrichales</taxon>
        <taxon>Coprobacillaceae</taxon>
        <taxon>Coprobacillus</taxon>
    </lineage>
</organism>
<proteinExistence type="predicted"/>
<dbReference type="Pfam" id="PF20207">
    <property type="entry name" value="DUF6568"/>
    <property type="match status" value="1"/>
</dbReference>
<name>E7GEM4_9FIRM</name>
<dbReference type="STRING" id="100884.GCA_000269565_03826"/>
<dbReference type="InterPro" id="IPR036249">
    <property type="entry name" value="Thioredoxin-like_sf"/>
</dbReference>
<dbReference type="GeneID" id="78231563"/>
<gene>
    <name evidence="1" type="ORF">HMPREF9488_03166</name>
</gene>